<comment type="caution">
    <text evidence="1">The sequence shown here is derived from an EMBL/GenBank/DDBJ whole genome shotgun (WGS) entry which is preliminary data.</text>
</comment>
<name>A0A8X6HYZ8_TRICU</name>
<dbReference type="EMBL" id="BMAO01002908">
    <property type="protein sequence ID" value="GFQ84212.1"/>
    <property type="molecule type" value="Genomic_DNA"/>
</dbReference>
<evidence type="ECO:0000313" key="1">
    <source>
        <dbReference type="EMBL" id="GFQ84212.1"/>
    </source>
</evidence>
<dbReference type="Proteomes" id="UP000887116">
    <property type="component" value="Unassembled WGS sequence"/>
</dbReference>
<evidence type="ECO:0000313" key="2">
    <source>
        <dbReference type="Proteomes" id="UP000887116"/>
    </source>
</evidence>
<sequence length="86" mass="10391">MQQVLGSFNQGIDRRQMERKKPPSIIYKIRSVVSKKLSHCIRLQQKPELDVCLSLQECRWLDLRQLNILYPRTEIEWELFSKFGWN</sequence>
<proteinExistence type="predicted"/>
<keyword evidence="2" id="KW-1185">Reference proteome</keyword>
<protein>
    <submittedName>
        <fullName evidence="1">Uncharacterized protein</fullName>
    </submittedName>
</protein>
<dbReference type="OrthoDB" id="10522332at2759"/>
<reference evidence="1" key="1">
    <citation type="submission" date="2020-07" db="EMBL/GenBank/DDBJ databases">
        <title>Multicomponent nature underlies the extraordinary mechanical properties of spider dragline silk.</title>
        <authorList>
            <person name="Kono N."/>
            <person name="Nakamura H."/>
            <person name="Mori M."/>
            <person name="Yoshida Y."/>
            <person name="Ohtoshi R."/>
            <person name="Malay A.D."/>
            <person name="Moran D.A.P."/>
            <person name="Tomita M."/>
            <person name="Numata K."/>
            <person name="Arakawa K."/>
        </authorList>
    </citation>
    <scope>NUCLEOTIDE SEQUENCE</scope>
</reference>
<accession>A0A8X6HYZ8</accession>
<organism evidence="1 2">
    <name type="scientific">Trichonephila clavata</name>
    <name type="common">Joro spider</name>
    <name type="synonym">Nephila clavata</name>
    <dbReference type="NCBI Taxonomy" id="2740835"/>
    <lineage>
        <taxon>Eukaryota</taxon>
        <taxon>Metazoa</taxon>
        <taxon>Ecdysozoa</taxon>
        <taxon>Arthropoda</taxon>
        <taxon>Chelicerata</taxon>
        <taxon>Arachnida</taxon>
        <taxon>Araneae</taxon>
        <taxon>Araneomorphae</taxon>
        <taxon>Entelegynae</taxon>
        <taxon>Araneoidea</taxon>
        <taxon>Nephilidae</taxon>
        <taxon>Trichonephila</taxon>
    </lineage>
</organism>
<gene>
    <name evidence="1" type="ORF">TNCT_620891</name>
</gene>
<dbReference type="AlphaFoldDB" id="A0A8X6HYZ8"/>